<evidence type="ECO:0000256" key="1">
    <source>
        <dbReference type="SAM" id="SignalP"/>
    </source>
</evidence>
<organism evidence="2 3">
    <name type="scientific">Effrenium voratum</name>
    <dbReference type="NCBI Taxonomy" id="2562239"/>
    <lineage>
        <taxon>Eukaryota</taxon>
        <taxon>Sar</taxon>
        <taxon>Alveolata</taxon>
        <taxon>Dinophyceae</taxon>
        <taxon>Suessiales</taxon>
        <taxon>Symbiodiniaceae</taxon>
        <taxon>Effrenium</taxon>
    </lineage>
</organism>
<keyword evidence="1" id="KW-0732">Signal</keyword>
<evidence type="ECO:0008006" key="4">
    <source>
        <dbReference type="Google" id="ProtNLM"/>
    </source>
</evidence>
<feature type="signal peptide" evidence="1">
    <location>
        <begin position="1"/>
        <end position="17"/>
    </location>
</feature>
<gene>
    <name evidence="2" type="ORF">EVOR1521_LOCUS14972</name>
</gene>
<dbReference type="AlphaFoldDB" id="A0AA36IKK1"/>
<evidence type="ECO:0000313" key="2">
    <source>
        <dbReference type="EMBL" id="CAJ1389330.1"/>
    </source>
</evidence>
<accession>A0AA36IKK1</accession>
<dbReference type="EMBL" id="CAUJNA010001857">
    <property type="protein sequence ID" value="CAJ1389330.1"/>
    <property type="molecule type" value="Genomic_DNA"/>
</dbReference>
<feature type="chain" id="PRO_5041272149" description="F5/8 type C domain-containing protein" evidence="1">
    <location>
        <begin position="18"/>
        <end position="882"/>
    </location>
</feature>
<sequence length="882" mass="94394">MPCSLLSVAVFGGLCAAALSPLHLYSFQADPVVEAVFEATSSPVVLSGRSPSECDESLDFTGANASSVALAIFPKGGQPCWTTKDARYSHSDFPIVLGVVRIGEQSLDAFEIQPPQSQASAFAASGQQVYVLLPGDALEYKLYRLKEALLIPHVTVQAGNMQGFVPTGVHVEELSMAEVYVVVRADQPPPGPTRRTMSGHGLTECEAGSSAALLEANTFGDIALVTMKRISDGKCWNSGEYANSDFVLESGRVTGSDGVVLDAFRVSPPSKTATAFVASHINLYVRQATQDITIWALQASGLHPLDTVKVEAGNHSKTNVRVDDLAVRVDGLAGPLIVILQPSSAHITTWPEEALNVEAAWLDGDGSYSLTARRFRVEGQPFVPLRQWAHGPSSSNCLYGDYKRFFPVKDAAREGIVWQDFDSNSVKLTWLAADLLSSQTISLTALSSTAILVGAVGDGLGTIVLLLGSNEEPADQKANAPGELVKFDSAGSELQRVPFPSQDLGLWSFFQSGASLAWHVSSGTIAMSVAMQWVDGGDGVNHQGTTNIIFNATTLQKVRTSAAASHSWANSLHVSEKEDFYLGMDLGDAYPRGIQVWELEASSSGKQHRVVYRNKILHRSSDTTLSGKVVPVYEEISTATQTFYQWSKNDNAVYTELAHPGLHELDDAVLVFFAGEAPPLDGSAVGKLLNVARNVGFVKIPRDLSNSSVLSPGENEDGGYYSEEGIWQARSNRGVSFLTSKADLAESVSRLKTADLGGSILLLWEVWSDVHQRNEFMIVNAQGEPELAEAALAFPFNLPFADDLLIVNGKAVAYVGDPANWLVRFEFCYQDCDPPRSSGSSTSSDGGSTTLAAEASFSTREAGGLKVLLFALAGGLSGSYFA</sequence>
<name>A0AA36IKK1_9DINO</name>
<comment type="caution">
    <text evidence="2">The sequence shown here is derived from an EMBL/GenBank/DDBJ whole genome shotgun (WGS) entry which is preliminary data.</text>
</comment>
<protein>
    <recommendedName>
        <fullName evidence="4">F5/8 type C domain-containing protein</fullName>
    </recommendedName>
</protein>
<keyword evidence="3" id="KW-1185">Reference proteome</keyword>
<dbReference type="Proteomes" id="UP001178507">
    <property type="component" value="Unassembled WGS sequence"/>
</dbReference>
<reference evidence="2" key="1">
    <citation type="submission" date="2023-08" db="EMBL/GenBank/DDBJ databases">
        <authorList>
            <person name="Chen Y."/>
            <person name="Shah S."/>
            <person name="Dougan E. K."/>
            <person name="Thang M."/>
            <person name="Chan C."/>
        </authorList>
    </citation>
    <scope>NUCLEOTIDE SEQUENCE</scope>
</reference>
<evidence type="ECO:0000313" key="3">
    <source>
        <dbReference type="Proteomes" id="UP001178507"/>
    </source>
</evidence>
<proteinExistence type="predicted"/>